<evidence type="ECO:0000313" key="4">
    <source>
        <dbReference type="EMBL" id="AKH65267.1"/>
    </source>
</evidence>
<keyword evidence="3" id="KW-0119">Carbohydrate metabolism</keyword>
<keyword evidence="2" id="KW-0413">Isomerase</keyword>
<protein>
    <recommendedName>
        <fullName evidence="6">Xylose isomerase</fullName>
    </recommendedName>
</protein>
<organism evidence="4 5">
    <name type="scientific">Photorhabdus thracensis</name>
    <dbReference type="NCBI Taxonomy" id="230089"/>
    <lineage>
        <taxon>Bacteria</taxon>
        <taxon>Pseudomonadati</taxon>
        <taxon>Pseudomonadota</taxon>
        <taxon>Gammaproteobacteria</taxon>
        <taxon>Enterobacterales</taxon>
        <taxon>Morganellaceae</taxon>
        <taxon>Photorhabdus</taxon>
    </lineage>
</organism>
<dbReference type="SUPFAM" id="SSF51658">
    <property type="entry name" value="Xylose isomerase-like"/>
    <property type="match status" value="1"/>
</dbReference>
<dbReference type="Proteomes" id="UP000034866">
    <property type="component" value="Chromosome"/>
</dbReference>
<evidence type="ECO:0008006" key="6">
    <source>
        <dbReference type="Google" id="ProtNLM"/>
    </source>
</evidence>
<dbReference type="AlphaFoldDB" id="A0A0F7LU01"/>
<proteinExistence type="predicted"/>
<dbReference type="Gene3D" id="3.20.20.150">
    <property type="entry name" value="Divalent-metal-dependent TIM barrel enzymes"/>
    <property type="match status" value="1"/>
</dbReference>
<dbReference type="PANTHER" id="PTHR48306:SF1">
    <property type="entry name" value="XYLOSE ISOMERASE"/>
    <property type="match status" value="1"/>
</dbReference>
<keyword evidence="5" id="KW-1185">Reference proteome</keyword>
<dbReference type="GO" id="GO:0005975">
    <property type="term" value="P:carbohydrate metabolic process"/>
    <property type="evidence" value="ECO:0007669"/>
    <property type="project" value="InterPro"/>
</dbReference>
<evidence type="ECO:0000256" key="1">
    <source>
        <dbReference type="ARBA" id="ARBA00022723"/>
    </source>
</evidence>
<dbReference type="PATRIC" id="fig|230089.6.peg.4470"/>
<dbReference type="GO" id="GO:0009045">
    <property type="term" value="F:xylose isomerase activity"/>
    <property type="evidence" value="ECO:0007669"/>
    <property type="project" value="InterPro"/>
</dbReference>
<dbReference type="STRING" id="230089.VY86_19845"/>
<sequence length="96" mass="11112">MENIDVYDLFYGHIGAIDTMALSLKNAVKMLLDGKLDKYIAQRYSGWNSELGKNILKRKMTLDEVARYAEKLTQEPKHQSGQQELLENLVNRYIYG</sequence>
<dbReference type="EMBL" id="CP011104">
    <property type="protein sequence ID" value="AKH65267.1"/>
    <property type="molecule type" value="Genomic_DNA"/>
</dbReference>
<reference evidence="4 5" key="1">
    <citation type="journal article" date="2015" name="J. Biotechnol.">
        <title>Complete genome sequence of Photorhabdus temperata subsp. thracensis 39-8(T), an entomopathogenic bacterium for the improved commercial bioinsecticide.</title>
        <authorList>
            <person name="Kwak Y."/>
            <person name="Shin J.H."/>
        </authorList>
    </citation>
    <scope>NUCLEOTIDE SEQUENCE [LARGE SCALE GENOMIC DNA]</scope>
    <source>
        <strain evidence="4 5">DSM 15199</strain>
    </source>
</reference>
<dbReference type="InterPro" id="IPR001998">
    <property type="entry name" value="Xylose_isomerase"/>
</dbReference>
<reference evidence="5" key="2">
    <citation type="submission" date="2015-03" db="EMBL/GenBank/DDBJ databases">
        <title>Genome sequence of Azospirillum thiophilum strain DSM 21654T.</title>
        <authorList>
            <person name="Kwak Y."/>
            <person name="Shin J.-H."/>
        </authorList>
    </citation>
    <scope>NUCLEOTIDE SEQUENCE [LARGE SCALE GENOMIC DNA]</scope>
    <source>
        <strain evidence="5">DSM 15199</strain>
    </source>
</reference>
<evidence type="ECO:0000313" key="5">
    <source>
        <dbReference type="Proteomes" id="UP000034866"/>
    </source>
</evidence>
<dbReference type="KEGG" id="ptt:VY86_19845"/>
<dbReference type="InterPro" id="IPR036237">
    <property type="entry name" value="Xyl_isomerase-like_sf"/>
</dbReference>
<evidence type="ECO:0000256" key="2">
    <source>
        <dbReference type="ARBA" id="ARBA00023235"/>
    </source>
</evidence>
<name>A0A0F7LU01_9GAMM</name>
<evidence type="ECO:0000256" key="3">
    <source>
        <dbReference type="ARBA" id="ARBA00023277"/>
    </source>
</evidence>
<gene>
    <name evidence="4" type="ORF">VY86_19845</name>
</gene>
<dbReference type="PROSITE" id="PS51415">
    <property type="entry name" value="XYLOSE_ISOMERASE"/>
    <property type="match status" value="1"/>
</dbReference>
<dbReference type="PANTHER" id="PTHR48306">
    <property type="entry name" value="XYLOSE ISOMERASE"/>
    <property type="match status" value="1"/>
</dbReference>
<dbReference type="GO" id="GO:0046872">
    <property type="term" value="F:metal ion binding"/>
    <property type="evidence" value="ECO:0007669"/>
    <property type="project" value="UniProtKB-KW"/>
</dbReference>
<accession>A0A0F7LU01</accession>
<keyword evidence="1" id="KW-0479">Metal-binding</keyword>